<comment type="caution">
    <text evidence="2">The sequence shown here is derived from an EMBL/GenBank/DDBJ whole genome shotgun (WGS) entry which is preliminary data.</text>
</comment>
<accession>A0AA36MJE6</accession>
<evidence type="ECO:0000313" key="3">
    <source>
        <dbReference type="Proteomes" id="UP001178507"/>
    </source>
</evidence>
<organism evidence="2 3">
    <name type="scientific">Effrenium voratum</name>
    <dbReference type="NCBI Taxonomy" id="2562239"/>
    <lineage>
        <taxon>Eukaryota</taxon>
        <taxon>Sar</taxon>
        <taxon>Alveolata</taxon>
        <taxon>Dinophyceae</taxon>
        <taxon>Suessiales</taxon>
        <taxon>Symbiodiniaceae</taxon>
        <taxon>Effrenium</taxon>
    </lineage>
</organism>
<feature type="chain" id="PRO_5041338092" evidence="1">
    <location>
        <begin position="18"/>
        <end position="151"/>
    </location>
</feature>
<evidence type="ECO:0000256" key="1">
    <source>
        <dbReference type="SAM" id="SignalP"/>
    </source>
</evidence>
<sequence length="151" mass="17207">AMGRSAWVAAFLLLAFAKEQEAPCQGKECAELPARARRLQAENPWFRIGYDDMQCYAPGGIDMRPANTVSECQEQAEKVGWEFYQFNDATRGCALTDHCQRDAMVKASGWKSWGKNWCVRCGESIWVPKRKLKKCCEARGFARGLREENFQ</sequence>
<proteinExistence type="predicted"/>
<keyword evidence="3" id="KW-1185">Reference proteome</keyword>
<feature type="non-terminal residue" evidence="2">
    <location>
        <position position="1"/>
    </location>
</feature>
<dbReference type="EMBL" id="CAUJNA010000260">
    <property type="protein sequence ID" value="CAJ1374549.1"/>
    <property type="molecule type" value="Genomic_DNA"/>
</dbReference>
<keyword evidence="1" id="KW-0732">Signal</keyword>
<name>A0AA36MJE6_9DINO</name>
<gene>
    <name evidence="2" type="ORF">EVOR1521_LOCUS4077</name>
</gene>
<feature type="signal peptide" evidence="1">
    <location>
        <begin position="1"/>
        <end position="17"/>
    </location>
</feature>
<protein>
    <submittedName>
        <fullName evidence="2">Uncharacterized protein</fullName>
    </submittedName>
</protein>
<dbReference type="Proteomes" id="UP001178507">
    <property type="component" value="Unassembled WGS sequence"/>
</dbReference>
<dbReference type="AlphaFoldDB" id="A0AA36MJE6"/>
<reference evidence="2" key="1">
    <citation type="submission" date="2023-08" db="EMBL/GenBank/DDBJ databases">
        <authorList>
            <person name="Chen Y."/>
            <person name="Shah S."/>
            <person name="Dougan E. K."/>
            <person name="Thang M."/>
            <person name="Chan C."/>
        </authorList>
    </citation>
    <scope>NUCLEOTIDE SEQUENCE</scope>
</reference>
<evidence type="ECO:0000313" key="2">
    <source>
        <dbReference type="EMBL" id="CAJ1374549.1"/>
    </source>
</evidence>